<gene>
    <name evidence="1" type="ORF">AA314_08401</name>
</gene>
<sequence>MRKGDPEPVHEFEPGPAITDTQALTAWLEANRGKRLRLPVVIERGEPGHGFKRSRVGDVELHVTDLALGVPLSERIAQKCGRDAARCALWLEGRYGEKPPFPNDHPQYEVLKVGDVVDETVELKGERAK</sequence>
<proteinExistence type="predicted"/>
<accession>A0AAC8QG10</accession>
<organism evidence="1 2">
    <name type="scientific">Archangium gephyra</name>
    <dbReference type="NCBI Taxonomy" id="48"/>
    <lineage>
        <taxon>Bacteria</taxon>
        <taxon>Pseudomonadati</taxon>
        <taxon>Myxococcota</taxon>
        <taxon>Myxococcia</taxon>
        <taxon>Myxococcales</taxon>
        <taxon>Cystobacterineae</taxon>
        <taxon>Archangiaceae</taxon>
        <taxon>Archangium</taxon>
    </lineage>
</organism>
<dbReference type="Proteomes" id="UP000035579">
    <property type="component" value="Chromosome"/>
</dbReference>
<dbReference type="KEGG" id="age:AA314_08401"/>
<dbReference type="EMBL" id="CP011509">
    <property type="protein sequence ID" value="AKJ06775.1"/>
    <property type="molecule type" value="Genomic_DNA"/>
</dbReference>
<protein>
    <submittedName>
        <fullName evidence="1">Uncharacterized protein</fullName>
    </submittedName>
</protein>
<dbReference type="AlphaFoldDB" id="A0AAC8QG10"/>
<name>A0AAC8QG10_9BACT</name>
<evidence type="ECO:0000313" key="2">
    <source>
        <dbReference type="Proteomes" id="UP000035579"/>
    </source>
</evidence>
<evidence type="ECO:0000313" key="1">
    <source>
        <dbReference type="EMBL" id="AKJ06775.1"/>
    </source>
</evidence>
<reference evidence="1 2" key="1">
    <citation type="submission" date="2015-05" db="EMBL/GenBank/DDBJ databases">
        <title>Genome assembly of Archangium gephyra DSM 2261.</title>
        <authorList>
            <person name="Sharma G."/>
            <person name="Subramanian S."/>
        </authorList>
    </citation>
    <scope>NUCLEOTIDE SEQUENCE [LARGE SCALE GENOMIC DNA]</scope>
    <source>
        <strain evidence="1 2">DSM 2261</strain>
    </source>
</reference>